<feature type="domain" description="CusB-like beta-barrel" evidence="4">
    <location>
        <begin position="226"/>
        <end position="300"/>
    </location>
</feature>
<dbReference type="GO" id="GO:0015679">
    <property type="term" value="P:plasma membrane copper ion transport"/>
    <property type="evidence" value="ECO:0007669"/>
    <property type="project" value="TreeGrafter"/>
</dbReference>
<dbReference type="GO" id="GO:0030288">
    <property type="term" value="C:outer membrane-bounded periplasmic space"/>
    <property type="evidence" value="ECO:0007669"/>
    <property type="project" value="TreeGrafter"/>
</dbReference>
<dbReference type="InterPro" id="IPR058649">
    <property type="entry name" value="CzcB_C"/>
</dbReference>
<comment type="caution">
    <text evidence="6">The sequence shown here is derived from an EMBL/GenBank/DDBJ whole genome shotgun (WGS) entry which is preliminary data.</text>
</comment>
<keyword evidence="3" id="KW-0732">Signal</keyword>
<proteinExistence type="inferred from homology"/>
<protein>
    <submittedName>
        <fullName evidence="6">Uncharacterized protein</fullName>
    </submittedName>
</protein>
<dbReference type="Gene3D" id="2.40.50.100">
    <property type="match status" value="1"/>
</dbReference>
<name>A0A511B3K1_9PROT</name>
<keyword evidence="2" id="KW-0813">Transport</keyword>
<dbReference type="EMBL" id="BJUZ01000002">
    <property type="protein sequence ID" value="GEK94101.1"/>
    <property type="molecule type" value="Genomic_DNA"/>
</dbReference>
<evidence type="ECO:0000313" key="6">
    <source>
        <dbReference type="EMBL" id="GEK94101.1"/>
    </source>
</evidence>
<dbReference type="InterPro" id="IPR051909">
    <property type="entry name" value="MFP_Cation_Efflux"/>
</dbReference>
<dbReference type="Proteomes" id="UP000321230">
    <property type="component" value="Unassembled WGS sequence"/>
</dbReference>
<sequence length="378" mass="39782">MKYIFCLAAAFLSFSANATPTSQPSVVPFSTEAQQTEGLTLAKPVTGRLTRTLHAMASVVADISRTVHVQAAGSGKVLSVNVLPGQTVALNQTLVTYTDHSLHLTRLQETQAQAALKSALAARSDAASAYQRARLLNGSTVSLGEMQRRQAAFQAAQATVAAREAEIGMYHHQFEEEYNSTTEKTGTEENSSLLSPVPGIVESINTAISNDIRPGIDIAVVADLSTVWIVTDVPPQDVAHLQVGAAQTTLIDGHQILSKINTIQGATDPATGLVRIVSVVANGSGNLRPGMMGDTTLTTSEGESGLIVPSDAVQQVHGHDFVFVPAGKNEFRALPIQTGIETENQIVVLSGLPENTPIVTTGSFALKSVLLHDESGAD</sequence>
<evidence type="ECO:0000259" key="4">
    <source>
        <dbReference type="Pfam" id="PF25954"/>
    </source>
</evidence>
<feature type="domain" description="CzcB-like C-terminal circularly permuted SH3-like" evidence="5">
    <location>
        <begin position="307"/>
        <end position="367"/>
    </location>
</feature>
<comment type="similarity">
    <text evidence="1">Belongs to the membrane fusion protein (MFP) (TC 8.A.1) family.</text>
</comment>
<evidence type="ECO:0000259" key="5">
    <source>
        <dbReference type="Pfam" id="PF25975"/>
    </source>
</evidence>
<dbReference type="GO" id="GO:0022857">
    <property type="term" value="F:transmembrane transporter activity"/>
    <property type="evidence" value="ECO:0007669"/>
    <property type="project" value="InterPro"/>
</dbReference>
<feature type="signal peptide" evidence="3">
    <location>
        <begin position="1"/>
        <end position="18"/>
    </location>
</feature>
<feature type="chain" id="PRO_5022083276" evidence="3">
    <location>
        <begin position="19"/>
        <end position="378"/>
    </location>
</feature>
<evidence type="ECO:0000313" key="7">
    <source>
        <dbReference type="Proteomes" id="UP000321230"/>
    </source>
</evidence>
<dbReference type="Pfam" id="PF25975">
    <property type="entry name" value="CzcB_C"/>
    <property type="match status" value="1"/>
</dbReference>
<evidence type="ECO:0000256" key="2">
    <source>
        <dbReference type="ARBA" id="ARBA00022448"/>
    </source>
</evidence>
<dbReference type="Pfam" id="PF25954">
    <property type="entry name" value="Beta-barrel_RND_2"/>
    <property type="match status" value="1"/>
</dbReference>
<evidence type="ECO:0000256" key="1">
    <source>
        <dbReference type="ARBA" id="ARBA00009477"/>
    </source>
</evidence>
<dbReference type="PANTHER" id="PTHR30097">
    <property type="entry name" value="CATION EFFLUX SYSTEM PROTEIN CUSB"/>
    <property type="match status" value="1"/>
</dbReference>
<accession>A0A511B3K1</accession>
<dbReference type="PANTHER" id="PTHR30097:SF15">
    <property type="entry name" value="CATION EFFLUX SYSTEM PROTEIN CUSB"/>
    <property type="match status" value="1"/>
</dbReference>
<dbReference type="InterPro" id="IPR058792">
    <property type="entry name" value="Beta-barrel_RND_2"/>
</dbReference>
<dbReference type="GO" id="GO:0016020">
    <property type="term" value="C:membrane"/>
    <property type="evidence" value="ECO:0007669"/>
    <property type="project" value="InterPro"/>
</dbReference>
<dbReference type="GO" id="GO:0060003">
    <property type="term" value="P:copper ion export"/>
    <property type="evidence" value="ECO:0007669"/>
    <property type="project" value="TreeGrafter"/>
</dbReference>
<dbReference type="Gene3D" id="1.10.287.470">
    <property type="entry name" value="Helix hairpin bin"/>
    <property type="match status" value="1"/>
</dbReference>
<dbReference type="RefSeq" id="WP_186819526.1">
    <property type="nucleotide sequence ID" value="NZ_BARC01000006.1"/>
</dbReference>
<organism evidence="6 7">
    <name type="scientific">Gluconobacter wancherniae NBRC 103581</name>
    <dbReference type="NCBI Taxonomy" id="656744"/>
    <lineage>
        <taxon>Bacteria</taxon>
        <taxon>Pseudomonadati</taxon>
        <taxon>Pseudomonadota</taxon>
        <taxon>Alphaproteobacteria</taxon>
        <taxon>Acetobacterales</taxon>
        <taxon>Acetobacteraceae</taxon>
        <taxon>Gluconobacter</taxon>
    </lineage>
</organism>
<dbReference type="Gene3D" id="2.40.30.170">
    <property type="match status" value="1"/>
</dbReference>
<evidence type="ECO:0000256" key="3">
    <source>
        <dbReference type="SAM" id="SignalP"/>
    </source>
</evidence>
<dbReference type="GO" id="GO:0046914">
    <property type="term" value="F:transition metal ion binding"/>
    <property type="evidence" value="ECO:0007669"/>
    <property type="project" value="TreeGrafter"/>
</dbReference>
<reference evidence="6 7" key="1">
    <citation type="submission" date="2019-07" db="EMBL/GenBank/DDBJ databases">
        <title>Whole genome shotgun sequence of Gluconobacter wancherniae NBRC 103581.</title>
        <authorList>
            <person name="Hosoyama A."/>
            <person name="Uohara A."/>
            <person name="Ohji S."/>
            <person name="Ichikawa N."/>
        </authorList>
    </citation>
    <scope>NUCLEOTIDE SEQUENCE [LARGE SCALE GENOMIC DNA]</scope>
    <source>
        <strain evidence="6 7">NBRC 103581</strain>
    </source>
</reference>
<dbReference type="NCBIfam" id="TIGR01730">
    <property type="entry name" value="RND_mfp"/>
    <property type="match status" value="1"/>
</dbReference>
<dbReference type="AlphaFoldDB" id="A0A511B3K1"/>
<keyword evidence="7" id="KW-1185">Reference proteome</keyword>
<gene>
    <name evidence="6" type="ORF">GWA01_18710</name>
</gene>
<dbReference type="InterPro" id="IPR006143">
    <property type="entry name" value="RND_pump_MFP"/>
</dbReference>
<dbReference type="Gene3D" id="2.40.420.20">
    <property type="match status" value="1"/>
</dbReference>
<dbReference type="SUPFAM" id="SSF111369">
    <property type="entry name" value="HlyD-like secretion proteins"/>
    <property type="match status" value="1"/>
</dbReference>